<dbReference type="Proteomes" id="UP000246517">
    <property type="component" value="Segment"/>
</dbReference>
<dbReference type="KEGG" id="vg:54992051"/>
<evidence type="ECO:0000313" key="2">
    <source>
        <dbReference type="Proteomes" id="UP000246517"/>
    </source>
</evidence>
<dbReference type="GeneID" id="54992051"/>
<evidence type="ECO:0000313" key="1">
    <source>
        <dbReference type="EMBL" id="AWN03238.1"/>
    </source>
</evidence>
<accession>A0A2U8UHZ6</accession>
<protein>
    <submittedName>
        <fullName evidence="1">Helix-turn-helix DNA binding protein</fullName>
    </submittedName>
</protein>
<dbReference type="EMBL" id="MH153799">
    <property type="protein sequence ID" value="AWN03238.1"/>
    <property type="molecule type" value="Genomic_DNA"/>
</dbReference>
<sequence length="145" mass="16397">MSGPHDREIARLFRDGLDTKAISAEVGLSTRSVCRALIRERVRDVRVIPPRPDVDPRMLALLEDGASYADVAETFDVPVKWLRETVPGYGWDGKISGALAHALRKPEVRRIFHEIRTMPLDEAIRVTSSMPVRTGDHHEHALRRN</sequence>
<gene>
    <name evidence="1" type="primary">57</name>
    <name evidence="1" type="ORF">PBI_APPA_57</name>
</gene>
<dbReference type="RefSeq" id="YP_009801533.1">
    <property type="nucleotide sequence ID" value="NC_047972.1"/>
</dbReference>
<proteinExistence type="predicted"/>
<name>A0A2U8UHZ6_9CAUD</name>
<reference evidence="1 2" key="1">
    <citation type="submission" date="2018-03" db="EMBL/GenBank/DDBJ databases">
        <authorList>
            <person name="Zack K.M."/>
            <person name="Garlena R.A."/>
            <person name="Russell D.A."/>
            <person name="Pope W.H."/>
            <person name="Jacobs-Sera D."/>
            <person name="Hatfull G.F."/>
        </authorList>
    </citation>
    <scope>NUCLEOTIDE SEQUENCE [LARGE SCALE GENOMIC DNA]</scope>
</reference>
<keyword evidence="2" id="KW-1185">Reference proteome</keyword>
<organism evidence="1 2">
    <name type="scientific">Microbacterium phage Appa</name>
    <dbReference type="NCBI Taxonomy" id="2182350"/>
    <lineage>
        <taxon>Viruses</taxon>
        <taxon>Duplodnaviria</taxon>
        <taxon>Heunggongvirae</taxon>
        <taxon>Uroviricota</taxon>
        <taxon>Caudoviricetes</taxon>
        <taxon>Appavirus</taxon>
        <taxon>Appavirus appa</taxon>
    </lineage>
</organism>